<sequence>MAESQSFSPALKRPIQQNS</sequence>
<evidence type="ECO:0000313" key="1">
    <source>
        <dbReference type="EMBL" id="JAH56237.1"/>
    </source>
</evidence>
<organism evidence="1">
    <name type="scientific">Anguilla anguilla</name>
    <name type="common">European freshwater eel</name>
    <name type="synonym">Muraena anguilla</name>
    <dbReference type="NCBI Taxonomy" id="7936"/>
    <lineage>
        <taxon>Eukaryota</taxon>
        <taxon>Metazoa</taxon>
        <taxon>Chordata</taxon>
        <taxon>Craniata</taxon>
        <taxon>Vertebrata</taxon>
        <taxon>Euteleostomi</taxon>
        <taxon>Actinopterygii</taxon>
        <taxon>Neopterygii</taxon>
        <taxon>Teleostei</taxon>
        <taxon>Anguilliformes</taxon>
        <taxon>Anguillidae</taxon>
        <taxon>Anguilla</taxon>
    </lineage>
</organism>
<name>A0A0E9TS26_ANGAN</name>
<dbReference type="AlphaFoldDB" id="A0A0E9TS26"/>
<dbReference type="EMBL" id="GBXM01052340">
    <property type="protein sequence ID" value="JAH56237.1"/>
    <property type="molecule type" value="Transcribed_RNA"/>
</dbReference>
<reference evidence="1" key="1">
    <citation type="submission" date="2014-11" db="EMBL/GenBank/DDBJ databases">
        <authorList>
            <person name="Amaro Gonzalez C."/>
        </authorList>
    </citation>
    <scope>NUCLEOTIDE SEQUENCE</scope>
</reference>
<accession>A0A0E9TS26</accession>
<proteinExistence type="predicted"/>
<reference evidence="1" key="2">
    <citation type="journal article" date="2015" name="Fish Shellfish Immunol.">
        <title>Early steps in the European eel (Anguilla anguilla)-Vibrio vulnificus interaction in the gills: Role of the RtxA13 toxin.</title>
        <authorList>
            <person name="Callol A."/>
            <person name="Pajuelo D."/>
            <person name="Ebbesson L."/>
            <person name="Teles M."/>
            <person name="MacKenzie S."/>
            <person name="Amaro C."/>
        </authorList>
    </citation>
    <scope>NUCLEOTIDE SEQUENCE</scope>
</reference>
<protein>
    <submittedName>
        <fullName evidence="1">Uncharacterized protein</fullName>
    </submittedName>
</protein>